<dbReference type="InterPro" id="IPR055170">
    <property type="entry name" value="GFO_IDH_MocA-like_dom"/>
</dbReference>
<dbReference type="AlphaFoldDB" id="A0A6I6DY23"/>
<evidence type="ECO:0000259" key="5">
    <source>
        <dbReference type="Pfam" id="PF22725"/>
    </source>
</evidence>
<dbReference type="EMBL" id="CP032550">
    <property type="protein sequence ID" value="QGU27743.1"/>
    <property type="molecule type" value="Genomic_DNA"/>
</dbReference>
<comment type="similarity">
    <text evidence="1">Belongs to the Gfo/Idh/MocA family.</text>
</comment>
<dbReference type="InterPro" id="IPR050984">
    <property type="entry name" value="Gfo/Idh/MocA_domain"/>
</dbReference>
<dbReference type="SUPFAM" id="SSF51735">
    <property type="entry name" value="NAD(P)-binding Rossmann-fold domains"/>
    <property type="match status" value="1"/>
</dbReference>
<dbReference type="GO" id="GO:0000166">
    <property type="term" value="F:nucleotide binding"/>
    <property type="evidence" value="ECO:0007669"/>
    <property type="project" value="InterPro"/>
</dbReference>
<evidence type="ECO:0000313" key="7">
    <source>
        <dbReference type="Proteomes" id="UP000422989"/>
    </source>
</evidence>
<keyword evidence="7" id="KW-1185">Reference proteome</keyword>
<evidence type="ECO:0000256" key="1">
    <source>
        <dbReference type="ARBA" id="ARBA00010928"/>
    </source>
</evidence>
<dbReference type="InterPro" id="IPR000683">
    <property type="entry name" value="Gfo/Idh/MocA-like_OxRdtase_N"/>
</dbReference>
<feature type="domain" description="Gfo/Idh/MocA-like oxidoreductase N-terminal" evidence="4">
    <location>
        <begin position="18"/>
        <end position="134"/>
    </location>
</feature>
<evidence type="ECO:0000259" key="4">
    <source>
        <dbReference type="Pfam" id="PF01408"/>
    </source>
</evidence>
<evidence type="ECO:0000313" key="6">
    <source>
        <dbReference type="EMBL" id="QGU27743.1"/>
    </source>
</evidence>
<feature type="domain" description="GFO/IDH/MocA-like oxidoreductase" evidence="5">
    <location>
        <begin position="148"/>
        <end position="260"/>
    </location>
</feature>
<dbReference type="PANTHER" id="PTHR22604">
    <property type="entry name" value="OXIDOREDUCTASES"/>
    <property type="match status" value="1"/>
</dbReference>
<dbReference type="InterPro" id="IPR036291">
    <property type="entry name" value="NAD(P)-bd_dom_sf"/>
</dbReference>
<dbReference type="KEGG" id="moj:D7D94_08720"/>
<dbReference type="Gene3D" id="3.40.50.720">
    <property type="entry name" value="NAD(P)-binding Rossmann-like Domain"/>
    <property type="match status" value="1"/>
</dbReference>
<gene>
    <name evidence="6" type="ORF">D7D94_08720</name>
</gene>
<protein>
    <submittedName>
        <fullName evidence="6">Gfo/Idh/MocA family oxidoreductase</fullName>
    </submittedName>
</protein>
<dbReference type="GO" id="GO:0016491">
    <property type="term" value="F:oxidoreductase activity"/>
    <property type="evidence" value="ECO:0007669"/>
    <property type="project" value="UniProtKB-KW"/>
</dbReference>
<keyword evidence="3" id="KW-0520">NAD</keyword>
<reference evidence="6 7" key="1">
    <citation type="submission" date="2018-09" db="EMBL/GenBank/DDBJ databases">
        <title>Whole genome sequencing of Microbacterium oryzae strain MB-10T.</title>
        <authorList>
            <person name="Das S.K."/>
        </authorList>
    </citation>
    <scope>NUCLEOTIDE SEQUENCE [LARGE SCALE GENOMIC DNA]</scope>
    <source>
        <strain evidence="6 7">MB-10</strain>
    </source>
</reference>
<dbReference type="Pfam" id="PF22725">
    <property type="entry name" value="GFO_IDH_MocA_C3"/>
    <property type="match status" value="1"/>
</dbReference>
<dbReference type="PANTHER" id="PTHR22604:SF105">
    <property type="entry name" value="TRANS-1,2-DIHYDROBENZENE-1,2-DIOL DEHYDROGENASE"/>
    <property type="match status" value="1"/>
</dbReference>
<dbReference type="Gene3D" id="3.30.360.10">
    <property type="entry name" value="Dihydrodipicolinate Reductase, domain 2"/>
    <property type="match status" value="1"/>
</dbReference>
<dbReference type="SUPFAM" id="SSF55347">
    <property type="entry name" value="Glyceraldehyde-3-phosphate dehydrogenase-like, C-terminal domain"/>
    <property type="match status" value="1"/>
</dbReference>
<evidence type="ECO:0000256" key="2">
    <source>
        <dbReference type="ARBA" id="ARBA00023002"/>
    </source>
</evidence>
<proteinExistence type="inferred from homology"/>
<name>A0A6I6DY23_9MICO</name>
<dbReference type="OrthoDB" id="9815825at2"/>
<keyword evidence="2" id="KW-0560">Oxidoreductase</keyword>
<organism evidence="6 7">
    <name type="scientific">Microbacterium oryzae</name>
    <dbReference type="NCBI Taxonomy" id="743009"/>
    <lineage>
        <taxon>Bacteria</taxon>
        <taxon>Bacillati</taxon>
        <taxon>Actinomycetota</taxon>
        <taxon>Actinomycetes</taxon>
        <taxon>Micrococcales</taxon>
        <taxon>Microbacteriaceae</taxon>
        <taxon>Microbacterium</taxon>
    </lineage>
</organism>
<accession>A0A6I6DY23</accession>
<dbReference type="RefSeq" id="WP_156242245.1">
    <property type="nucleotide sequence ID" value="NZ_BAAAZL010000004.1"/>
</dbReference>
<evidence type="ECO:0000256" key="3">
    <source>
        <dbReference type="ARBA" id="ARBA00023027"/>
    </source>
</evidence>
<dbReference type="Proteomes" id="UP000422989">
    <property type="component" value="Chromosome"/>
</dbReference>
<sequence length="347" mass="36629">MTALPAPRIPSPVDAPALRWGIMGPGRIADVLARSLCEHTRQRLSAVASRSEERGAEFARRHGIPRVHASYEALAADPDIDVIYIATPNPLHARCALLAIEAGKHVVVEKPFAMDGPEAERVAEAAARRGVFAMEAMWPRFLPAMDVVRQVLADGLIGEPRALVADLGEYFPPDPQGRLFDPALGGGALYDLGVYLVSFASFVLGGPDRVLASGSFTDTGVDAQSSIVLRGPGGRQAHLFTTLEGPTGTAATITGTAGVLRLASPFYLPGSVELIGHPDVAGASRSAEARFPQARPDEGLCFEAAEAARCIASGAIGTPLMPLAETVDIAHTMDRIRNELVKDSMSI</sequence>
<dbReference type="Pfam" id="PF01408">
    <property type="entry name" value="GFO_IDH_MocA"/>
    <property type="match status" value="1"/>
</dbReference>